<gene>
    <name evidence="3" type="ORF">ACFQ1E_01315</name>
</gene>
<dbReference type="InterPro" id="IPR003010">
    <property type="entry name" value="C-N_Hydrolase"/>
</dbReference>
<dbReference type="EMBL" id="JBHTJG010000001">
    <property type="protein sequence ID" value="MFD0944970.1"/>
    <property type="molecule type" value="Genomic_DNA"/>
</dbReference>
<reference evidence="4" key="1">
    <citation type="journal article" date="2019" name="Int. J. Syst. Evol. Microbiol.">
        <title>The Global Catalogue of Microorganisms (GCM) 10K type strain sequencing project: providing services to taxonomists for standard genome sequencing and annotation.</title>
        <authorList>
            <consortium name="The Broad Institute Genomics Platform"/>
            <consortium name="The Broad Institute Genome Sequencing Center for Infectious Disease"/>
            <person name="Wu L."/>
            <person name="Ma J."/>
        </authorList>
    </citation>
    <scope>NUCLEOTIDE SEQUENCE [LARGE SCALE GENOMIC DNA]</scope>
    <source>
        <strain evidence="4">CCUG 62982</strain>
    </source>
</reference>
<keyword evidence="3" id="KW-0378">Hydrolase</keyword>
<evidence type="ECO:0000313" key="4">
    <source>
        <dbReference type="Proteomes" id="UP001596977"/>
    </source>
</evidence>
<dbReference type="Pfam" id="PF00795">
    <property type="entry name" value="CN_hydrolase"/>
    <property type="match status" value="1"/>
</dbReference>
<dbReference type="Proteomes" id="UP001596977">
    <property type="component" value="Unassembled WGS sequence"/>
</dbReference>
<protein>
    <submittedName>
        <fullName evidence="3">Nitrilase-related carbon-nitrogen hydrolase</fullName>
    </submittedName>
</protein>
<organism evidence="3 4">
    <name type="scientific">Sphingomonas canadensis</name>
    <dbReference type="NCBI Taxonomy" id="1219257"/>
    <lineage>
        <taxon>Bacteria</taxon>
        <taxon>Pseudomonadati</taxon>
        <taxon>Pseudomonadota</taxon>
        <taxon>Alphaproteobacteria</taxon>
        <taxon>Sphingomonadales</taxon>
        <taxon>Sphingomonadaceae</taxon>
        <taxon>Sphingomonas</taxon>
    </lineage>
</organism>
<comment type="caution">
    <text evidence="3">The sequence shown here is derived from an EMBL/GenBank/DDBJ whole genome shotgun (WGS) entry which is preliminary data.</text>
</comment>
<proteinExistence type="inferred from homology"/>
<dbReference type="RefSeq" id="WP_264942756.1">
    <property type="nucleotide sequence ID" value="NZ_JAPDRA010000001.1"/>
</dbReference>
<evidence type="ECO:0000313" key="3">
    <source>
        <dbReference type="EMBL" id="MFD0944970.1"/>
    </source>
</evidence>
<dbReference type="GO" id="GO:0016787">
    <property type="term" value="F:hydrolase activity"/>
    <property type="evidence" value="ECO:0007669"/>
    <property type="project" value="UniProtKB-KW"/>
</dbReference>
<evidence type="ECO:0000256" key="1">
    <source>
        <dbReference type="ARBA" id="ARBA00008129"/>
    </source>
</evidence>
<dbReference type="PROSITE" id="PS50263">
    <property type="entry name" value="CN_HYDROLASE"/>
    <property type="match status" value="1"/>
</dbReference>
<evidence type="ECO:0000259" key="2">
    <source>
        <dbReference type="PROSITE" id="PS50263"/>
    </source>
</evidence>
<dbReference type="PANTHER" id="PTHR46044:SF1">
    <property type="entry name" value="CN HYDROLASE DOMAIN-CONTAINING PROTEIN"/>
    <property type="match status" value="1"/>
</dbReference>
<dbReference type="InterPro" id="IPR044149">
    <property type="entry name" value="Nitrilases_CHs"/>
</dbReference>
<keyword evidence="4" id="KW-1185">Reference proteome</keyword>
<accession>A0ABW3H3R6</accession>
<dbReference type="SUPFAM" id="SSF56317">
    <property type="entry name" value="Carbon-nitrogen hydrolase"/>
    <property type="match status" value="1"/>
</dbReference>
<dbReference type="InterPro" id="IPR036526">
    <property type="entry name" value="C-N_Hydrolase_sf"/>
</dbReference>
<dbReference type="PANTHER" id="PTHR46044">
    <property type="entry name" value="NITRILASE"/>
    <property type="match status" value="1"/>
</dbReference>
<dbReference type="Gene3D" id="3.60.110.10">
    <property type="entry name" value="Carbon-nitrogen hydrolase"/>
    <property type="match status" value="1"/>
</dbReference>
<name>A0ABW3H3R6_9SPHN</name>
<comment type="similarity">
    <text evidence="1">Belongs to the carbon-nitrogen hydrolase superfamily. Nitrilase family.</text>
</comment>
<sequence>MSRKIKAAIVQDVPVPLAVDESIERAIRLTKEAIETGARVIAFGEGFLGGHPAWLEHVPAPALWDHPGTKELHAMLLRQAVRGNDPRFAALQWAVDIAGVVVSAGGFERVRNSLFSTQFLFRPKAPPLLHRKLVHTPGERMLLGSGDGSTLEVHQAHWGRVGQLASAEHWMPLVRAAMDHAGEEIHVAAWPTVHDISLLASAHYAYEARAFVLAAGTIQYKQDYLAGYARAGGDAGPGRALLNMLPEGRLQSGRSAVIAPDGVAIAQADSEPRMLIAELDLAEIDAGLTTMNIDGHHARPDIFELSVDRRPRTGIVDVAEDPGEPGAAAAA</sequence>
<feature type="domain" description="CN hydrolase" evidence="2">
    <location>
        <begin position="5"/>
        <end position="281"/>
    </location>
</feature>